<dbReference type="Pfam" id="PF01476">
    <property type="entry name" value="LysM"/>
    <property type="match status" value="2"/>
</dbReference>
<dbReference type="InterPro" id="IPR036779">
    <property type="entry name" value="LysM_dom_sf"/>
</dbReference>
<accession>A0A316UE01</accession>
<dbReference type="GeneID" id="37011694"/>
<evidence type="ECO:0000256" key="1">
    <source>
        <dbReference type="ARBA" id="ARBA00022669"/>
    </source>
</evidence>
<dbReference type="Proteomes" id="UP000245942">
    <property type="component" value="Unassembled WGS sequence"/>
</dbReference>
<dbReference type="PANTHER" id="PTHR34997:SF1">
    <property type="entry name" value="PEPTIDOGLYCAN-BINDING LYSIN DOMAIN"/>
    <property type="match status" value="1"/>
</dbReference>
<dbReference type="OrthoDB" id="5985073at2759"/>
<keyword evidence="2" id="KW-0843">Virulence</keyword>
<dbReference type="SMART" id="SM00257">
    <property type="entry name" value="LysM"/>
    <property type="match status" value="2"/>
</dbReference>
<dbReference type="PROSITE" id="PS51782">
    <property type="entry name" value="LYSM"/>
    <property type="match status" value="2"/>
</dbReference>
<keyword evidence="1" id="KW-0147">Chitin-binding</keyword>
<evidence type="ECO:0000313" key="4">
    <source>
        <dbReference type="EMBL" id="PWN21315.1"/>
    </source>
</evidence>
<gene>
    <name evidence="4" type="ORF">BCV69DRAFT_238487</name>
</gene>
<evidence type="ECO:0000259" key="3">
    <source>
        <dbReference type="PROSITE" id="PS51782"/>
    </source>
</evidence>
<dbReference type="CDD" id="cd00118">
    <property type="entry name" value="LysM"/>
    <property type="match status" value="2"/>
</dbReference>
<keyword evidence="5" id="KW-1185">Reference proteome</keyword>
<dbReference type="InterPro" id="IPR018392">
    <property type="entry name" value="LysM"/>
</dbReference>
<dbReference type="AlphaFoldDB" id="A0A316UE01"/>
<dbReference type="EMBL" id="KZ819325">
    <property type="protein sequence ID" value="PWN21315.1"/>
    <property type="molecule type" value="Genomic_DNA"/>
</dbReference>
<protein>
    <recommendedName>
        <fullName evidence="3">LysM domain-containing protein</fullName>
    </recommendedName>
</protein>
<dbReference type="GO" id="GO:0008061">
    <property type="term" value="F:chitin binding"/>
    <property type="evidence" value="ECO:0007669"/>
    <property type="project" value="UniProtKB-KW"/>
</dbReference>
<proteinExistence type="predicted"/>
<feature type="domain" description="LysM" evidence="3">
    <location>
        <begin position="3"/>
        <end position="50"/>
    </location>
</feature>
<feature type="non-terminal residue" evidence="4">
    <location>
        <position position="1"/>
    </location>
</feature>
<reference evidence="4 5" key="1">
    <citation type="journal article" date="2018" name="Mol. Biol. Evol.">
        <title>Broad Genomic Sampling Reveals a Smut Pathogenic Ancestry of the Fungal Clade Ustilaginomycotina.</title>
        <authorList>
            <person name="Kijpornyongpan T."/>
            <person name="Mondo S.J."/>
            <person name="Barry K."/>
            <person name="Sandor L."/>
            <person name="Lee J."/>
            <person name="Lipzen A."/>
            <person name="Pangilinan J."/>
            <person name="LaButti K."/>
            <person name="Hainaut M."/>
            <person name="Henrissat B."/>
            <person name="Grigoriev I.V."/>
            <person name="Spatafora J.W."/>
            <person name="Aime M.C."/>
        </authorList>
    </citation>
    <scope>NUCLEOTIDE SEQUENCE [LARGE SCALE GENOMIC DNA]</scope>
    <source>
        <strain evidence="4 5">MCA 4718</strain>
    </source>
</reference>
<dbReference type="SUPFAM" id="SSF54106">
    <property type="entry name" value="LysM domain"/>
    <property type="match status" value="2"/>
</dbReference>
<dbReference type="Gene3D" id="3.10.350.10">
    <property type="entry name" value="LysM domain"/>
    <property type="match status" value="2"/>
</dbReference>
<organism evidence="4 5">
    <name type="scientific">Pseudomicrostroma glucosiphilum</name>
    <dbReference type="NCBI Taxonomy" id="1684307"/>
    <lineage>
        <taxon>Eukaryota</taxon>
        <taxon>Fungi</taxon>
        <taxon>Dikarya</taxon>
        <taxon>Basidiomycota</taxon>
        <taxon>Ustilaginomycotina</taxon>
        <taxon>Exobasidiomycetes</taxon>
        <taxon>Microstromatales</taxon>
        <taxon>Microstromatales incertae sedis</taxon>
        <taxon>Pseudomicrostroma</taxon>
    </lineage>
</organism>
<name>A0A316UE01_9BASI</name>
<dbReference type="InterPro" id="IPR052210">
    <property type="entry name" value="LysM1-like"/>
</dbReference>
<feature type="domain" description="LysM" evidence="3">
    <location>
        <begin position="59"/>
        <end position="103"/>
    </location>
</feature>
<dbReference type="PANTHER" id="PTHR34997">
    <property type="entry name" value="AM15"/>
    <property type="match status" value="1"/>
</dbReference>
<evidence type="ECO:0000256" key="2">
    <source>
        <dbReference type="ARBA" id="ARBA00023026"/>
    </source>
</evidence>
<feature type="non-terminal residue" evidence="4">
    <location>
        <position position="110"/>
    </location>
</feature>
<evidence type="ECO:0000313" key="5">
    <source>
        <dbReference type="Proteomes" id="UP000245942"/>
    </source>
</evidence>
<dbReference type="RefSeq" id="XP_025348475.1">
    <property type="nucleotide sequence ID" value="XM_025489960.1"/>
</dbReference>
<dbReference type="STRING" id="1684307.A0A316UE01"/>
<sequence length="110" mass="11812">CARTYTVKADDTCDIIGQKTLTSTYQILAFNLPSAGTGCYSLETGAELCLGRYGSDCQLVHRATTSDTCYSIAAQYGIEVSMMETNNPSMDCDQIYDGLNLCVASGVVRP</sequence>